<feature type="non-terminal residue" evidence="1">
    <location>
        <position position="1"/>
    </location>
</feature>
<organism evidence="1 2">
    <name type="scientific">Halocaridina rubra</name>
    <name type="common">Hawaiian red shrimp</name>
    <dbReference type="NCBI Taxonomy" id="373956"/>
    <lineage>
        <taxon>Eukaryota</taxon>
        <taxon>Metazoa</taxon>
        <taxon>Ecdysozoa</taxon>
        <taxon>Arthropoda</taxon>
        <taxon>Crustacea</taxon>
        <taxon>Multicrustacea</taxon>
        <taxon>Malacostraca</taxon>
        <taxon>Eumalacostraca</taxon>
        <taxon>Eucarida</taxon>
        <taxon>Decapoda</taxon>
        <taxon>Pleocyemata</taxon>
        <taxon>Caridea</taxon>
        <taxon>Atyoidea</taxon>
        <taxon>Atyidae</taxon>
        <taxon>Halocaridina</taxon>
    </lineage>
</organism>
<reference evidence="1 2" key="1">
    <citation type="submission" date="2023-11" db="EMBL/GenBank/DDBJ databases">
        <title>Halocaridina rubra genome assembly.</title>
        <authorList>
            <person name="Smith C."/>
        </authorList>
    </citation>
    <scope>NUCLEOTIDE SEQUENCE [LARGE SCALE GENOMIC DNA]</scope>
    <source>
        <strain evidence="1">EP-1</strain>
        <tissue evidence="1">Whole</tissue>
    </source>
</reference>
<comment type="caution">
    <text evidence="1">The sequence shown here is derived from an EMBL/GenBank/DDBJ whole genome shotgun (WGS) entry which is preliminary data.</text>
</comment>
<dbReference type="AlphaFoldDB" id="A0AAN8X7H6"/>
<protein>
    <submittedName>
        <fullName evidence="1">Uncharacterized protein</fullName>
    </submittedName>
</protein>
<dbReference type="EMBL" id="JAXCGZ010012874">
    <property type="protein sequence ID" value="KAK7073444.1"/>
    <property type="molecule type" value="Genomic_DNA"/>
</dbReference>
<name>A0AAN8X7H6_HALRR</name>
<gene>
    <name evidence="1" type="ORF">SK128_005389</name>
</gene>
<accession>A0AAN8X7H6</accession>
<evidence type="ECO:0000313" key="1">
    <source>
        <dbReference type="EMBL" id="KAK7073444.1"/>
    </source>
</evidence>
<dbReference type="Proteomes" id="UP001381693">
    <property type="component" value="Unassembled WGS sequence"/>
</dbReference>
<evidence type="ECO:0000313" key="2">
    <source>
        <dbReference type="Proteomes" id="UP001381693"/>
    </source>
</evidence>
<proteinExistence type="predicted"/>
<sequence>LSGLFEVNLLQVQFHLCLYTAYSALNKANELTEATPYGSGKEMLYESQRGVEREISSVKGG</sequence>
<keyword evidence="2" id="KW-1185">Reference proteome</keyword>